<evidence type="ECO:0000313" key="3">
    <source>
        <dbReference type="Proteomes" id="UP000230859"/>
    </source>
</evidence>
<accession>A0A2H0LSS2</accession>
<evidence type="ECO:0000313" key="2">
    <source>
        <dbReference type="EMBL" id="PIQ86545.1"/>
    </source>
</evidence>
<reference evidence="2 3" key="1">
    <citation type="submission" date="2017-09" db="EMBL/GenBank/DDBJ databases">
        <title>Depth-based differentiation of microbial function through sediment-hosted aquifers and enrichment of novel symbionts in the deep terrestrial subsurface.</title>
        <authorList>
            <person name="Probst A.J."/>
            <person name="Ladd B."/>
            <person name="Jarett J.K."/>
            <person name="Geller-Mcgrath D.E."/>
            <person name="Sieber C.M."/>
            <person name="Emerson J.B."/>
            <person name="Anantharaman K."/>
            <person name="Thomas B.C."/>
            <person name="Malmstrom R."/>
            <person name="Stieglmeier M."/>
            <person name="Klingl A."/>
            <person name="Woyke T."/>
            <person name="Ryan C.M."/>
            <person name="Banfield J.F."/>
        </authorList>
    </citation>
    <scope>NUCLEOTIDE SEQUENCE [LARGE SCALE GENOMIC DNA]</scope>
    <source>
        <strain evidence="2">CG11_big_fil_rev_8_21_14_0_20_45_26</strain>
    </source>
</reference>
<dbReference type="AlphaFoldDB" id="A0A2H0LSS2"/>
<organism evidence="2 3">
    <name type="scientific">Candidatus Abzuiibacterium crystallinum</name>
    <dbReference type="NCBI Taxonomy" id="1974748"/>
    <lineage>
        <taxon>Bacteria</taxon>
        <taxon>Pseudomonadati</taxon>
        <taxon>Candidatus Omnitrophota</taxon>
        <taxon>Candidatus Abzuiibacterium</taxon>
    </lineage>
</organism>
<dbReference type="InterPro" id="IPR005532">
    <property type="entry name" value="SUMF_dom"/>
</dbReference>
<dbReference type="Gene3D" id="3.90.1580.10">
    <property type="entry name" value="paralog of FGE (formylglycine-generating enzyme)"/>
    <property type="match status" value="1"/>
</dbReference>
<gene>
    <name evidence="2" type="ORF">COV74_04470</name>
</gene>
<comment type="caution">
    <text evidence="2">The sequence shown here is derived from an EMBL/GenBank/DDBJ whole genome shotgun (WGS) entry which is preliminary data.</text>
</comment>
<sequence>MLDQSDTGDTVAVEFDISWDNAWHDSINHDAAWVFIKYQCNDGGGGGDSCDDTNWHHVKLKTAGTNPTGFNQGSGTALDLIVPNDKMGVFIKRTQQGTGSVSTTDVQVIWDYSEEGNNASDTTVSNGYLDVDVFGIEMVYVPQGGFYVGDGTDGSSSLSAVFEYGRDSSLPPAINSEDGIDFSNATQDGWYYNTSGSTPQFTDGETFSVSESFPKGFNAYYIMKYEVSEGLYVSFLNSLTRTQQNSRTNSDVSGDTIPNFYVMAGGSSLNARNTIQAPSSGNGTVNPVVFTSDRSDRATGYLNWPDMAAFLDWAALRPYTEFEYEKACRGPLYPVPDEGCWGTTSRTECTTLSGTEDGTETCSTSNANINMNNTSYTGGDGGRGPLRAGIYATSSVTSRERAGAGYYGVLQMADNLFEWVVTVGNSWGIRFTGTHGDGKLNTNGYATNTDWPGMSNSFSLGVKYATGSGVRGSSYSGLLISYTFKLSNRAQIINTGTSRVNTRAGRGARTAP</sequence>
<dbReference type="Proteomes" id="UP000230859">
    <property type="component" value="Unassembled WGS sequence"/>
</dbReference>
<dbReference type="Pfam" id="PF03781">
    <property type="entry name" value="FGE-sulfatase"/>
    <property type="match status" value="1"/>
</dbReference>
<dbReference type="InterPro" id="IPR042095">
    <property type="entry name" value="SUMF_sf"/>
</dbReference>
<protein>
    <recommendedName>
        <fullName evidence="1">Sulfatase-modifying factor enzyme-like domain-containing protein</fullName>
    </recommendedName>
</protein>
<dbReference type="InterPro" id="IPR016187">
    <property type="entry name" value="CTDL_fold"/>
</dbReference>
<evidence type="ECO:0000259" key="1">
    <source>
        <dbReference type="Pfam" id="PF03781"/>
    </source>
</evidence>
<dbReference type="EMBL" id="PCVY01000041">
    <property type="protein sequence ID" value="PIQ86545.1"/>
    <property type="molecule type" value="Genomic_DNA"/>
</dbReference>
<dbReference type="SUPFAM" id="SSF56436">
    <property type="entry name" value="C-type lectin-like"/>
    <property type="match status" value="1"/>
</dbReference>
<proteinExistence type="predicted"/>
<name>A0A2H0LSS2_9BACT</name>
<feature type="domain" description="Sulfatase-modifying factor enzyme-like" evidence="1">
    <location>
        <begin position="217"/>
        <end position="422"/>
    </location>
</feature>